<evidence type="ECO:0000313" key="3">
    <source>
        <dbReference type="Proteomes" id="UP000008068"/>
    </source>
</evidence>
<dbReference type="AlphaFoldDB" id="G0MWV7"/>
<dbReference type="HOGENOM" id="CLU_1391350_0_0_1"/>
<name>G0MWV7_CAEBE</name>
<organism evidence="3">
    <name type="scientific">Caenorhabditis brenneri</name>
    <name type="common">Nematode worm</name>
    <dbReference type="NCBI Taxonomy" id="135651"/>
    <lineage>
        <taxon>Eukaryota</taxon>
        <taxon>Metazoa</taxon>
        <taxon>Ecdysozoa</taxon>
        <taxon>Nematoda</taxon>
        <taxon>Chromadorea</taxon>
        <taxon>Rhabditida</taxon>
        <taxon>Rhabditina</taxon>
        <taxon>Rhabditomorpha</taxon>
        <taxon>Rhabditoidea</taxon>
        <taxon>Rhabditidae</taxon>
        <taxon>Peloderinae</taxon>
        <taxon>Caenorhabditis</taxon>
    </lineage>
</organism>
<keyword evidence="1" id="KW-0472">Membrane</keyword>
<protein>
    <submittedName>
        <fullName evidence="2">Uncharacterized protein</fullName>
    </submittedName>
</protein>
<gene>
    <name evidence="2" type="ORF">CAEBREN_17444</name>
</gene>
<sequence>MACSSPFNWLTDAINIYNQQLAYRNFIFILPHSIFYFFFLLAIMAINGLFDEISGLMVGFTLVSMICSGVLTLIVKIGSSKRSPVENCEVNLGAGVVIIGVHLFISHFVLSWYGALNMSVIFFIFLKMSESTCQTALPNLVYTHRLCIHRSIPACFWHHSNSLRPSISSTKPPSVLLQLFPLLFLSPQQLIINVPL</sequence>
<proteinExistence type="predicted"/>
<accession>G0MWV7</accession>
<feature type="transmembrane region" description="Helical" evidence="1">
    <location>
        <begin position="87"/>
        <end position="105"/>
    </location>
</feature>
<keyword evidence="1" id="KW-1133">Transmembrane helix</keyword>
<evidence type="ECO:0000313" key="2">
    <source>
        <dbReference type="EMBL" id="EGT46263.1"/>
    </source>
</evidence>
<evidence type="ECO:0000256" key="1">
    <source>
        <dbReference type="SAM" id="Phobius"/>
    </source>
</evidence>
<dbReference type="Proteomes" id="UP000008068">
    <property type="component" value="Unassembled WGS sequence"/>
</dbReference>
<feature type="transmembrane region" description="Helical" evidence="1">
    <location>
        <begin position="26"/>
        <end position="50"/>
    </location>
</feature>
<dbReference type="InParanoid" id="G0MWV7"/>
<dbReference type="EMBL" id="GL379817">
    <property type="protein sequence ID" value="EGT46263.1"/>
    <property type="molecule type" value="Genomic_DNA"/>
</dbReference>
<reference evidence="3" key="1">
    <citation type="submission" date="2011-07" db="EMBL/GenBank/DDBJ databases">
        <authorList>
            <consortium name="Caenorhabditis brenneri Sequencing and Analysis Consortium"/>
            <person name="Wilson R.K."/>
        </authorList>
    </citation>
    <scope>NUCLEOTIDE SEQUENCE [LARGE SCALE GENOMIC DNA]</scope>
    <source>
        <strain evidence="3">PB2801</strain>
    </source>
</reference>
<feature type="transmembrane region" description="Helical" evidence="1">
    <location>
        <begin position="56"/>
        <end position="75"/>
    </location>
</feature>
<feature type="transmembrane region" description="Helical" evidence="1">
    <location>
        <begin position="111"/>
        <end position="128"/>
    </location>
</feature>
<keyword evidence="3" id="KW-1185">Reference proteome</keyword>
<keyword evidence="1" id="KW-0812">Transmembrane</keyword>